<accession>A0ABT6MP51</accession>
<keyword evidence="1" id="KW-1133">Transmembrane helix</keyword>
<feature type="transmembrane region" description="Helical" evidence="1">
    <location>
        <begin position="347"/>
        <end position="374"/>
    </location>
</feature>
<feature type="transmembrane region" description="Helical" evidence="1">
    <location>
        <begin position="172"/>
        <end position="199"/>
    </location>
</feature>
<comment type="caution">
    <text evidence="2">The sequence shown here is derived from an EMBL/GenBank/DDBJ whole genome shotgun (WGS) entry which is preliminary data.</text>
</comment>
<evidence type="ECO:0008006" key="4">
    <source>
        <dbReference type="Google" id="ProtNLM"/>
    </source>
</evidence>
<evidence type="ECO:0000313" key="3">
    <source>
        <dbReference type="Proteomes" id="UP001160550"/>
    </source>
</evidence>
<feature type="transmembrane region" description="Helical" evidence="1">
    <location>
        <begin position="428"/>
        <end position="448"/>
    </location>
</feature>
<sequence length="640" mass="71355">MPFVTESQPAPWRERAPAAIAGALLGLSMLLLLRRYWGLDHDSALYLGQALLQRWPEIYAKDLFFAHGSQGSYTLFPWLIAQAMEWLDPSTLFRSGALLGLVFFAAAGWYALRALLPPEQRYWAWLGVVCLPTVYGTTHIFGYAESFMTPRTFAEPLCLVAIGLLARRRWQLAAACAAVAGVLHPLQAIAAVLVVWPWLVTQDRRWLHAAWLAVPVALVAMAGVRPFDGLFRVIDPAWMEELLRFNGQLFVSRLRPFDYKTVVLDTFLLALAWRSLRGPFGTWCAAALSGLWLGLLASLLLVDALHLELPAALQLWRAHWLAHWFAMAAMAALLYRDARSGDGPRGLLLALTFLIAWGTSAWMWLLPAAFYVAWPYASPHLRPRVRLLLGALFVAIMLVLLANHVMGELMAFERVAHRLDLYAIDRRLLLFPLVALGLPLLGLLVWSHCGERRRLILVALILCPLLVAALVRWDVRHPTTRALESNAFRSDLFGVELPTDAQVFWDGVSLVGPWLTLQRADYFSPQQVSGVIFNRGTSRDAIERIERVGLLSQQSLYCRELPPGSDEARACHADDDALRRACGPGPAPGPDYLVLLVPQPQRAAGTWTVEDPVEGGPLATYYLYRCTDIMAELGRPPAAE</sequence>
<dbReference type="RefSeq" id="WP_280941589.1">
    <property type="nucleotide sequence ID" value="NZ_JARYGX010000010.1"/>
</dbReference>
<protein>
    <recommendedName>
        <fullName evidence="4">Glycosyltransferase RgtA/B/C/D-like domain-containing protein</fullName>
    </recommendedName>
</protein>
<name>A0ABT6MP51_9GAMM</name>
<feature type="transmembrane region" description="Helical" evidence="1">
    <location>
        <begin position="280"/>
        <end position="302"/>
    </location>
</feature>
<organism evidence="2 3">
    <name type="scientific">Luteimonas composti</name>
    <dbReference type="NCBI Taxonomy" id="398257"/>
    <lineage>
        <taxon>Bacteria</taxon>
        <taxon>Pseudomonadati</taxon>
        <taxon>Pseudomonadota</taxon>
        <taxon>Gammaproteobacteria</taxon>
        <taxon>Lysobacterales</taxon>
        <taxon>Lysobacteraceae</taxon>
        <taxon>Luteimonas</taxon>
    </lineage>
</organism>
<feature type="transmembrane region" description="Helical" evidence="1">
    <location>
        <begin position="92"/>
        <end position="110"/>
    </location>
</feature>
<keyword evidence="1" id="KW-0472">Membrane</keyword>
<keyword evidence="3" id="KW-1185">Reference proteome</keyword>
<feature type="transmembrane region" description="Helical" evidence="1">
    <location>
        <begin position="16"/>
        <end position="33"/>
    </location>
</feature>
<dbReference type="EMBL" id="JARYGX010000010">
    <property type="protein sequence ID" value="MDH7452387.1"/>
    <property type="molecule type" value="Genomic_DNA"/>
</dbReference>
<evidence type="ECO:0000256" key="1">
    <source>
        <dbReference type="SAM" id="Phobius"/>
    </source>
</evidence>
<feature type="transmembrane region" description="Helical" evidence="1">
    <location>
        <begin position="205"/>
        <end position="224"/>
    </location>
</feature>
<reference evidence="2" key="2">
    <citation type="submission" date="2023-04" db="EMBL/GenBank/DDBJ databases">
        <authorList>
            <person name="Sun J.-Q."/>
        </authorList>
    </citation>
    <scope>NUCLEOTIDE SEQUENCE</scope>
    <source>
        <strain evidence="2">CC-YY355</strain>
    </source>
</reference>
<feature type="transmembrane region" description="Helical" evidence="1">
    <location>
        <begin position="122"/>
        <end position="144"/>
    </location>
</feature>
<dbReference type="Proteomes" id="UP001160550">
    <property type="component" value="Unassembled WGS sequence"/>
</dbReference>
<evidence type="ECO:0000313" key="2">
    <source>
        <dbReference type="EMBL" id="MDH7452387.1"/>
    </source>
</evidence>
<reference evidence="2" key="1">
    <citation type="journal article" date="2007" name="Int. J. Syst. Evol. Microbiol.">
        <title>Luteimonas composti sp. nov., a moderately thermophilic bacterium isolated from food waste.</title>
        <authorList>
            <person name="Young C.C."/>
            <person name="Kampfer P."/>
            <person name="Chen W.M."/>
            <person name="Yen W.S."/>
            <person name="Arun A.B."/>
            <person name="Lai W.A."/>
            <person name="Shen F.T."/>
            <person name="Rekha P.D."/>
            <person name="Lin K.Y."/>
            <person name="Chou J.H."/>
        </authorList>
    </citation>
    <scope>NUCLEOTIDE SEQUENCE</scope>
    <source>
        <strain evidence="2">CC-YY355</strain>
    </source>
</reference>
<feature type="transmembrane region" description="Helical" evidence="1">
    <location>
        <begin position="386"/>
        <end position="407"/>
    </location>
</feature>
<feature type="transmembrane region" description="Helical" evidence="1">
    <location>
        <begin position="314"/>
        <end position="335"/>
    </location>
</feature>
<proteinExistence type="predicted"/>
<feature type="transmembrane region" description="Helical" evidence="1">
    <location>
        <begin position="454"/>
        <end position="473"/>
    </location>
</feature>
<keyword evidence="1" id="KW-0812">Transmembrane</keyword>
<gene>
    <name evidence="2" type="ORF">QF205_04710</name>
</gene>